<dbReference type="CDD" id="cd00371">
    <property type="entry name" value="HMA"/>
    <property type="match status" value="1"/>
</dbReference>
<proteinExistence type="predicted"/>
<dbReference type="InterPro" id="IPR036163">
    <property type="entry name" value="HMA_dom_sf"/>
</dbReference>
<gene>
    <name evidence="2" type="ORF">H9906_00675</name>
</gene>
<accession>A0A9D2RH58</accession>
<dbReference type="PROSITE" id="PS50846">
    <property type="entry name" value="HMA_2"/>
    <property type="match status" value="1"/>
</dbReference>
<dbReference type="InterPro" id="IPR006121">
    <property type="entry name" value="HMA_dom"/>
</dbReference>
<evidence type="ECO:0000313" key="2">
    <source>
        <dbReference type="EMBL" id="HJD43527.1"/>
    </source>
</evidence>
<reference evidence="2" key="1">
    <citation type="journal article" date="2021" name="PeerJ">
        <title>Extensive microbial diversity within the chicken gut microbiome revealed by metagenomics and culture.</title>
        <authorList>
            <person name="Gilroy R."/>
            <person name="Ravi A."/>
            <person name="Getino M."/>
            <person name="Pursley I."/>
            <person name="Horton D.L."/>
            <person name="Alikhan N.F."/>
            <person name="Baker D."/>
            <person name="Gharbi K."/>
            <person name="Hall N."/>
            <person name="Watson M."/>
            <person name="Adriaenssens E.M."/>
            <person name="Foster-Nyarko E."/>
            <person name="Jarju S."/>
            <person name="Secka A."/>
            <person name="Antonio M."/>
            <person name="Oren A."/>
            <person name="Chaudhuri R.R."/>
            <person name="La Ragione R."/>
            <person name="Hildebrand F."/>
            <person name="Pallen M.J."/>
        </authorList>
    </citation>
    <scope>NUCLEOTIDE SEQUENCE</scope>
    <source>
        <strain evidence="2">9264</strain>
    </source>
</reference>
<evidence type="ECO:0000313" key="3">
    <source>
        <dbReference type="Proteomes" id="UP000823889"/>
    </source>
</evidence>
<dbReference type="GO" id="GO:0046872">
    <property type="term" value="F:metal ion binding"/>
    <property type="evidence" value="ECO:0007669"/>
    <property type="project" value="InterPro"/>
</dbReference>
<dbReference type="SUPFAM" id="SSF55008">
    <property type="entry name" value="HMA, heavy metal-associated domain"/>
    <property type="match status" value="1"/>
</dbReference>
<dbReference type="AlphaFoldDB" id="A0A9D2RH58"/>
<dbReference type="Proteomes" id="UP000823889">
    <property type="component" value="Unassembled WGS sequence"/>
</dbReference>
<comment type="caution">
    <text evidence="2">The sequence shown here is derived from an EMBL/GenBank/DDBJ whole genome shotgun (WGS) entry which is preliminary data.</text>
</comment>
<evidence type="ECO:0000259" key="1">
    <source>
        <dbReference type="PROSITE" id="PS50846"/>
    </source>
</evidence>
<dbReference type="EMBL" id="DWUQ01000012">
    <property type="protein sequence ID" value="HJD43527.1"/>
    <property type="molecule type" value="Genomic_DNA"/>
</dbReference>
<sequence>MQGQSHIDLLNKCLSTVPGVANVAISEADQQASVTYDTAQTNIDKLNDVIRVAGFAPAKLDDEADGNCCGGCAG</sequence>
<protein>
    <submittedName>
        <fullName evidence="2">Heavy-metal-associated domain-containing protein</fullName>
    </submittedName>
</protein>
<organism evidence="2 3">
    <name type="scientific">Candidatus Paenalcaligenes intestinipullorum</name>
    <dbReference type="NCBI Taxonomy" id="2838718"/>
    <lineage>
        <taxon>Bacteria</taxon>
        <taxon>Pseudomonadati</taxon>
        <taxon>Pseudomonadota</taxon>
        <taxon>Betaproteobacteria</taxon>
        <taxon>Burkholderiales</taxon>
        <taxon>Alcaligenaceae</taxon>
        <taxon>Paenalcaligenes</taxon>
    </lineage>
</organism>
<feature type="domain" description="HMA" evidence="1">
    <location>
        <begin position="1"/>
        <end position="58"/>
    </location>
</feature>
<dbReference type="Pfam" id="PF00403">
    <property type="entry name" value="HMA"/>
    <property type="match status" value="1"/>
</dbReference>
<reference evidence="2" key="2">
    <citation type="submission" date="2021-04" db="EMBL/GenBank/DDBJ databases">
        <authorList>
            <person name="Gilroy R."/>
        </authorList>
    </citation>
    <scope>NUCLEOTIDE SEQUENCE</scope>
    <source>
        <strain evidence="2">9264</strain>
    </source>
</reference>
<dbReference type="Gene3D" id="3.30.70.100">
    <property type="match status" value="1"/>
</dbReference>
<name>A0A9D2RH58_9BURK</name>